<name>A0A8K0SZY3_9HYPO</name>
<dbReference type="AlphaFoldDB" id="A0A8K0SZY3"/>
<evidence type="ECO:0000256" key="1">
    <source>
        <dbReference type="SAM" id="MobiDB-lite"/>
    </source>
</evidence>
<dbReference type="Proteomes" id="UP000813444">
    <property type="component" value="Unassembled WGS sequence"/>
</dbReference>
<sequence length="241" mass="27635">MEPLRERQIIQIACHHLQSPFQDTRPGTHIKEEDDADMESDGTDSDTFFDLYYMRRLCPLSTFLQQDTSVLFEDYPASIDSSTSSAMSTSVEPTERFLHRYILLQHPGVENSSIYFNPASDILWLSHEIELESVKELRRFYGSQLDSIESVIVEESGLWVSADMARGILDVLVGIRVVYVWLESYRFENGVPLTTESGYLHQAREFEARDRAAFQGRTLMVEYIDHEGNVFGGFRSGAVRD</sequence>
<evidence type="ECO:0000313" key="3">
    <source>
        <dbReference type="Proteomes" id="UP000813444"/>
    </source>
</evidence>
<accession>A0A8K0SZY3</accession>
<protein>
    <submittedName>
        <fullName evidence="2">Uncharacterized protein</fullName>
    </submittedName>
</protein>
<gene>
    <name evidence="2" type="ORF">B0I35DRAFT_427312</name>
</gene>
<dbReference type="EMBL" id="JAGPNK010000004">
    <property type="protein sequence ID" value="KAH7323211.1"/>
    <property type="molecule type" value="Genomic_DNA"/>
</dbReference>
<keyword evidence="3" id="KW-1185">Reference proteome</keyword>
<organism evidence="2 3">
    <name type="scientific">Stachybotrys elegans</name>
    <dbReference type="NCBI Taxonomy" id="80388"/>
    <lineage>
        <taxon>Eukaryota</taxon>
        <taxon>Fungi</taxon>
        <taxon>Dikarya</taxon>
        <taxon>Ascomycota</taxon>
        <taxon>Pezizomycotina</taxon>
        <taxon>Sordariomycetes</taxon>
        <taxon>Hypocreomycetidae</taxon>
        <taxon>Hypocreales</taxon>
        <taxon>Stachybotryaceae</taxon>
        <taxon>Stachybotrys</taxon>
    </lineage>
</organism>
<reference evidence="2" key="1">
    <citation type="journal article" date="2021" name="Nat. Commun.">
        <title>Genetic determinants of endophytism in the Arabidopsis root mycobiome.</title>
        <authorList>
            <person name="Mesny F."/>
            <person name="Miyauchi S."/>
            <person name="Thiergart T."/>
            <person name="Pickel B."/>
            <person name="Atanasova L."/>
            <person name="Karlsson M."/>
            <person name="Huettel B."/>
            <person name="Barry K.W."/>
            <person name="Haridas S."/>
            <person name="Chen C."/>
            <person name="Bauer D."/>
            <person name="Andreopoulos W."/>
            <person name="Pangilinan J."/>
            <person name="LaButti K."/>
            <person name="Riley R."/>
            <person name="Lipzen A."/>
            <person name="Clum A."/>
            <person name="Drula E."/>
            <person name="Henrissat B."/>
            <person name="Kohler A."/>
            <person name="Grigoriev I.V."/>
            <person name="Martin F.M."/>
            <person name="Hacquard S."/>
        </authorList>
    </citation>
    <scope>NUCLEOTIDE SEQUENCE</scope>
    <source>
        <strain evidence="2">MPI-CAGE-CH-0235</strain>
    </source>
</reference>
<evidence type="ECO:0000313" key="2">
    <source>
        <dbReference type="EMBL" id="KAH7323211.1"/>
    </source>
</evidence>
<feature type="compositionally biased region" description="Acidic residues" evidence="1">
    <location>
        <begin position="33"/>
        <end position="42"/>
    </location>
</feature>
<proteinExistence type="predicted"/>
<comment type="caution">
    <text evidence="2">The sequence shown here is derived from an EMBL/GenBank/DDBJ whole genome shotgun (WGS) entry which is preliminary data.</text>
</comment>
<dbReference type="OrthoDB" id="5153462at2759"/>
<feature type="region of interest" description="Disordered" evidence="1">
    <location>
        <begin position="20"/>
        <end position="42"/>
    </location>
</feature>